<feature type="compositionally biased region" description="Polar residues" evidence="1">
    <location>
        <begin position="334"/>
        <end position="347"/>
    </location>
</feature>
<reference evidence="2 3" key="1">
    <citation type="journal article" date="2011" name="Science">
        <title>The Selaginella genome identifies genetic changes associated with the evolution of vascular plants.</title>
        <authorList>
            <person name="Banks J.A."/>
            <person name="Nishiyama T."/>
            <person name="Hasebe M."/>
            <person name="Bowman J.L."/>
            <person name="Gribskov M."/>
            <person name="dePamphilis C."/>
            <person name="Albert V.A."/>
            <person name="Aono N."/>
            <person name="Aoyama T."/>
            <person name="Ambrose B.A."/>
            <person name="Ashton N.W."/>
            <person name="Axtell M.J."/>
            <person name="Barker E."/>
            <person name="Barker M.S."/>
            <person name="Bennetzen J.L."/>
            <person name="Bonawitz N.D."/>
            <person name="Chapple C."/>
            <person name="Cheng C."/>
            <person name="Correa L.G."/>
            <person name="Dacre M."/>
            <person name="DeBarry J."/>
            <person name="Dreyer I."/>
            <person name="Elias M."/>
            <person name="Engstrom E.M."/>
            <person name="Estelle M."/>
            <person name="Feng L."/>
            <person name="Finet C."/>
            <person name="Floyd S.K."/>
            <person name="Frommer W.B."/>
            <person name="Fujita T."/>
            <person name="Gramzow L."/>
            <person name="Gutensohn M."/>
            <person name="Harholt J."/>
            <person name="Hattori M."/>
            <person name="Heyl A."/>
            <person name="Hirai T."/>
            <person name="Hiwatashi Y."/>
            <person name="Ishikawa M."/>
            <person name="Iwata M."/>
            <person name="Karol K.G."/>
            <person name="Koehler B."/>
            <person name="Kolukisaoglu U."/>
            <person name="Kubo M."/>
            <person name="Kurata T."/>
            <person name="Lalonde S."/>
            <person name="Li K."/>
            <person name="Li Y."/>
            <person name="Litt A."/>
            <person name="Lyons E."/>
            <person name="Manning G."/>
            <person name="Maruyama T."/>
            <person name="Michael T.P."/>
            <person name="Mikami K."/>
            <person name="Miyazaki S."/>
            <person name="Morinaga S."/>
            <person name="Murata T."/>
            <person name="Mueller-Roeber B."/>
            <person name="Nelson D.R."/>
            <person name="Obara M."/>
            <person name="Oguri Y."/>
            <person name="Olmstead R.G."/>
            <person name="Onodera N."/>
            <person name="Petersen B.L."/>
            <person name="Pils B."/>
            <person name="Prigge M."/>
            <person name="Rensing S.A."/>
            <person name="Riano-Pachon D.M."/>
            <person name="Roberts A.W."/>
            <person name="Sato Y."/>
            <person name="Scheller H.V."/>
            <person name="Schulz B."/>
            <person name="Schulz C."/>
            <person name="Shakirov E.V."/>
            <person name="Shibagaki N."/>
            <person name="Shinohara N."/>
            <person name="Shippen D.E."/>
            <person name="Soerensen I."/>
            <person name="Sotooka R."/>
            <person name="Sugimoto N."/>
            <person name="Sugita M."/>
            <person name="Sumikawa N."/>
            <person name="Tanurdzic M."/>
            <person name="Theissen G."/>
            <person name="Ulvskov P."/>
            <person name="Wakazuki S."/>
            <person name="Weng J.K."/>
            <person name="Willats W.W."/>
            <person name="Wipf D."/>
            <person name="Wolf P.G."/>
            <person name="Yang L."/>
            <person name="Zimmer A.D."/>
            <person name="Zhu Q."/>
            <person name="Mitros T."/>
            <person name="Hellsten U."/>
            <person name="Loque D."/>
            <person name="Otillar R."/>
            <person name="Salamov A."/>
            <person name="Schmutz J."/>
            <person name="Shapiro H."/>
            <person name="Lindquist E."/>
            <person name="Lucas S."/>
            <person name="Rokhsar D."/>
            <person name="Grigoriev I.V."/>
        </authorList>
    </citation>
    <scope>NUCLEOTIDE SEQUENCE [LARGE SCALE GENOMIC DNA]</scope>
</reference>
<gene>
    <name evidence="2" type="ORF">SELMODRAFT_440035</name>
</gene>
<keyword evidence="3" id="KW-1185">Reference proteome</keyword>
<dbReference type="InParanoid" id="D8R9M2"/>
<dbReference type="Proteomes" id="UP000001514">
    <property type="component" value="Unassembled WGS sequence"/>
</dbReference>
<feature type="region of interest" description="Disordered" evidence="1">
    <location>
        <begin position="197"/>
        <end position="280"/>
    </location>
</feature>
<dbReference type="Gramene" id="EFJ30920">
    <property type="protein sequence ID" value="EFJ30920"/>
    <property type="gene ID" value="SELMODRAFT_440035"/>
</dbReference>
<feature type="compositionally biased region" description="Basic and acidic residues" evidence="1">
    <location>
        <begin position="401"/>
        <end position="414"/>
    </location>
</feature>
<evidence type="ECO:0000256" key="1">
    <source>
        <dbReference type="SAM" id="MobiDB-lite"/>
    </source>
</evidence>
<protein>
    <submittedName>
        <fullName evidence="2">Uncharacterized protein</fullName>
    </submittedName>
</protein>
<evidence type="ECO:0000313" key="3">
    <source>
        <dbReference type="Proteomes" id="UP000001514"/>
    </source>
</evidence>
<name>D8R9M2_SELML</name>
<dbReference type="EMBL" id="GL377574">
    <property type="protein sequence ID" value="EFJ30920.1"/>
    <property type="molecule type" value="Genomic_DNA"/>
</dbReference>
<dbReference type="AlphaFoldDB" id="D8R9M2"/>
<proteinExistence type="predicted"/>
<sequence>MSSRPGIGRARSAESSPRTSRAGRKKSPNVEASALALSPIATRTGCGGSQSALQSAWIQRIIPLSRTFVSEDHPELYVKKRIDNMECTDEEEDCQPEVSGFKFDAPSSWLTMRNSEREETEVFPGARISGSRQHSTGLRGKNSVSSDSKVVPVAEDEVISSKFTSAKVVEEQGLEQQHNELLRSAWFARITRKDFSIDGDSNQQQQQQQQGLRSFPPLKSGEQWPGTLKPSGLPPLRIPSTRSTERSEQSLPLLTPVAVPPKPRDDSEEEDSNEKEAPSLIRTISLFDSVSASGSSFTCSLPSNFANERSNSDRTKSLQDRFGFINGTVRPSRKNSNASRSSDTNSLFEDEGGEEVQSLSRRDELNTAKTGGKALSRTSIESNIVSYPACCFTFQERSKVPLDQPQPHHDEDLPKYNLRSPPQRERPPASLHNSKSVRGGQMALSFQPGSQQWLHRWCSPSPYKDGARAK</sequence>
<feature type="region of interest" description="Disordered" evidence="1">
    <location>
        <begin position="295"/>
        <end position="374"/>
    </location>
</feature>
<dbReference type="KEGG" id="smo:SELMODRAFT_440035"/>
<organism evidence="3">
    <name type="scientific">Selaginella moellendorffii</name>
    <name type="common">Spikemoss</name>
    <dbReference type="NCBI Taxonomy" id="88036"/>
    <lineage>
        <taxon>Eukaryota</taxon>
        <taxon>Viridiplantae</taxon>
        <taxon>Streptophyta</taxon>
        <taxon>Embryophyta</taxon>
        <taxon>Tracheophyta</taxon>
        <taxon>Lycopodiopsida</taxon>
        <taxon>Selaginellales</taxon>
        <taxon>Selaginellaceae</taxon>
        <taxon>Selaginella</taxon>
    </lineage>
</organism>
<accession>D8R9M2</accession>
<feature type="compositionally biased region" description="Basic and acidic residues" evidence="1">
    <location>
        <begin position="310"/>
        <end position="319"/>
    </location>
</feature>
<feature type="compositionally biased region" description="Polar residues" evidence="1">
    <location>
        <begin position="295"/>
        <end position="309"/>
    </location>
</feature>
<feature type="region of interest" description="Disordered" evidence="1">
    <location>
        <begin position="1"/>
        <end position="31"/>
    </location>
</feature>
<feature type="region of interest" description="Disordered" evidence="1">
    <location>
        <begin position="401"/>
        <end position="451"/>
    </location>
</feature>
<evidence type="ECO:0000313" key="2">
    <source>
        <dbReference type="EMBL" id="EFJ30920.1"/>
    </source>
</evidence>
<dbReference type="HOGENOM" id="CLU_587133_0_0_1"/>